<evidence type="ECO:0000313" key="6">
    <source>
        <dbReference type="EMBL" id="POY41276.1"/>
    </source>
</evidence>
<dbReference type="GO" id="GO:0004252">
    <property type="term" value="F:serine-type endopeptidase activity"/>
    <property type="evidence" value="ECO:0007669"/>
    <property type="project" value="InterPro"/>
</dbReference>
<dbReference type="InterPro" id="IPR024079">
    <property type="entry name" value="MetalloPept_cat_dom_sf"/>
</dbReference>
<dbReference type="InterPro" id="IPR013783">
    <property type="entry name" value="Ig-like_fold"/>
</dbReference>
<dbReference type="InterPro" id="IPR008979">
    <property type="entry name" value="Galactose-bd-like_sf"/>
</dbReference>
<keyword evidence="1" id="KW-0645">Protease</keyword>
<protein>
    <submittedName>
        <fullName evidence="6">Propanediol utilization protein</fullName>
    </submittedName>
</protein>
<evidence type="ECO:0000256" key="1">
    <source>
        <dbReference type="ARBA" id="ARBA00022670"/>
    </source>
</evidence>
<dbReference type="Pfam" id="PF01483">
    <property type="entry name" value="P_proprotein"/>
    <property type="match status" value="1"/>
</dbReference>
<dbReference type="AlphaFoldDB" id="A0A2S5AFH6"/>
<sequence>MKKIILTTALCLFTFLVKAQTDTFWKKINPKNSSSILKNKEENIPDDLQVYQLDEASMKNTLSQIQNKTPQESVEISLPNADGNLDKYLVRESSNFAPELQAKYPEIRSYVGVGISDRTATAYFSYSPKGIQTMVIRADKDSEFLESYSKTKAVYKLITSKNRSTITSSIPCSTEDVALNTQLQNKASKIKANDKVFRTFRIALSCNAEYTNYYGGTVAAALAGMNASMTRINGIIGKDLAVKFEIIANNDLLIYLDPATDPYSDSATGADNANGATWNLELQNNLTTTIGHANYDIGHLLSGTGGGGNAGCIGCICTNPTPSNPYGKGSGWSAPSNNNPEGPNFDIDVVAHEIGHQLGGNHTFSFKVEGRGANIEPGSGSTIMGYAGVVSPSTLNIQAHSDDYYSVNSVQQIQANLTSKSCSTNTPITNSPPIINAGLDYTIPKGTAFILKGTGSDPNGDTITYTWEEADNAVTSIDANSICYPTKVDGPLFRSLKPSSSPIRYMPALSDVLANTLTTKWESVSNVERTLNFFLTGRDNAAYGTSQNNSDDMNVNVSGTIGPFAVTSQNTENIGWTKGGSQTITWSVNGSESLPGASNVNIKLSTDGGLTFPITLASNTPNDGTETITAPNLSATNCRLLIEPTANIFYAVNSKVFAVGYSVTSECNTYNFTTPVAIPDGPATYTTRTINVPASSASIVDVNVGIGIQHAFMSDVEIEIVSPQATTVVIQKSSCGTNLNINYDDSGNAISCTSTTLQNVIPKQSLSAFNGQNPSNTWTLRFRDASSGGSGTLNTASITICTKTYVALGTNDLYLTNFEMYPNPSKGQFNIQFSSQSKNDIKVLVHDLLGRKVFENKYKNNSSFNEDIQLKNVTSGIYLLTVVDGDRKEERKIIIE</sequence>
<dbReference type="SUPFAM" id="SSF55486">
    <property type="entry name" value="Metalloproteases ('zincins'), catalytic domain"/>
    <property type="match status" value="1"/>
</dbReference>
<organism evidence="6 7">
    <name type="scientific">Flavobacterium alvei</name>
    <dbReference type="NCBI Taxonomy" id="2080416"/>
    <lineage>
        <taxon>Bacteria</taxon>
        <taxon>Pseudomonadati</taxon>
        <taxon>Bacteroidota</taxon>
        <taxon>Flavobacteriia</taxon>
        <taxon>Flavobacteriales</taxon>
        <taxon>Flavobacteriaceae</taxon>
        <taxon>Flavobacterium</taxon>
    </lineage>
</organism>
<evidence type="ECO:0000256" key="4">
    <source>
        <dbReference type="SAM" id="SignalP"/>
    </source>
</evidence>
<dbReference type="Proteomes" id="UP000237310">
    <property type="component" value="Unassembled WGS sequence"/>
</dbReference>
<dbReference type="InterPro" id="IPR002884">
    <property type="entry name" value="P_dom"/>
</dbReference>
<dbReference type="Pfam" id="PF13583">
    <property type="entry name" value="Reprolysin_4"/>
    <property type="match status" value="1"/>
</dbReference>
<dbReference type="OrthoDB" id="9792152at2"/>
<dbReference type="NCBIfam" id="TIGR04183">
    <property type="entry name" value="Por_Secre_tail"/>
    <property type="match status" value="1"/>
</dbReference>
<gene>
    <name evidence="6" type="ORF">C3L50_01770</name>
</gene>
<evidence type="ECO:0000259" key="5">
    <source>
        <dbReference type="PROSITE" id="PS51829"/>
    </source>
</evidence>
<feature type="signal peptide" evidence="4">
    <location>
        <begin position="1"/>
        <end position="19"/>
    </location>
</feature>
<dbReference type="PROSITE" id="PS51829">
    <property type="entry name" value="P_HOMO_B"/>
    <property type="match status" value="1"/>
</dbReference>
<evidence type="ECO:0000313" key="7">
    <source>
        <dbReference type="Proteomes" id="UP000237310"/>
    </source>
</evidence>
<dbReference type="SUPFAM" id="SSF49785">
    <property type="entry name" value="Galactose-binding domain-like"/>
    <property type="match status" value="1"/>
</dbReference>
<feature type="chain" id="PRO_5015696798" evidence="4">
    <location>
        <begin position="20"/>
        <end position="896"/>
    </location>
</feature>
<accession>A0A2S5AFH6</accession>
<dbReference type="GO" id="GO:0006508">
    <property type="term" value="P:proteolysis"/>
    <property type="evidence" value="ECO:0007669"/>
    <property type="project" value="UniProtKB-KW"/>
</dbReference>
<reference evidence="6 7" key="1">
    <citation type="submission" date="2018-01" db="EMBL/GenBank/DDBJ databases">
        <authorList>
            <person name="Gaut B.S."/>
            <person name="Morton B.R."/>
            <person name="Clegg M.T."/>
            <person name="Duvall M.R."/>
        </authorList>
    </citation>
    <scope>NUCLEOTIDE SEQUENCE [LARGE SCALE GENOMIC DNA]</scope>
    <source>
        <strain evidence="6 7">HR-AY</strain>
    </source>
</reference>
<dbReference type="EMBL" id="PQVG01000001">
    <property type="protein sequence ID" value="POY41276.1"/>
    <property type="molecule type" value="Genomic_DNA"/>
</dbReference>
<dbReference type="Gene3D" id="2.60.40.10">
    <property type="entry name" value="Immunoglobulins"/>
    <property type="match status" value="1"/>
</dbReference>
<proteinExistence type="predicted"/>
<keyword evidence="3" id="KW-0378">Hydrolase</keyword>
<keyword evidence="2 4" id="KW-0732">Signal</keyword>
<dbReference type="InterPro" id="IPR026444">
    <property type="entry name" value="Secre_tail"/>
</dbReference>
<keyword evidence="7" id="KW-1185">Reference proteome</keyword>
<evidence type="ECO:0000256" key="2">
    <source>
        <dbReference type="ARBA" id="ARBA00022729"/>
    </source>
</evidence>
<comment type="caution">
    <text evidence="6">The sequence shown here is derived from an EMBL/GenBank/DDBJ whole genome shotgun (WGS) entry which is preliminary data.</text>
</comment>
<name>A0A2S5AFH6_9FLAO</name>
<dbReference type="GO" id="GO:0008237">
    <property type="term" value="F:metallopeptidase activity"/>
    <property type="evidence" value="ECO:0007669"/>
    <property type="project" value="InterPro"/>
</dbReference>
<feature type="domain" description="P/Homo B" evidence="5">
    <location>
        <begin position="659"/>
        <end position="807"/>
    </location>
</feature>
<dbReference type="Pfam" id="PF18962">
    <property type="entry name" value="Por_Secre_tail"/>
    <property type="match status" value="1"/>
</dbReference>
<dbReference type="RefSeq" id="WP_103804369.1">
    <property type="nucleotide sequence ID" value="NZ_PQVG01000001.1"/>
</dbReference>
<dbReference type="Gene3D" id="2.60.120.260">
    <property type="entry name" value="Galactose-binding domain-like"/>
    <property type="match status" value="1"/>
</dbReference>
<dbReference type="Gene3D" id="3.40.390.10">
    <property type="entry name" value="Collagenase (Catalytic Domain)"/>
    <property type="match status" value="1"/>
</dbReference>
<evidence type="ECO:0000256" key="3">
    <source>
        <dbReference type="ARBA" id="ARBA00022801"/>
    </source>
</evidence>